<keyword evidence="3" id="KW-0808">Transferase</keyword>
<reference evidence="2 5" key="2">
    <citation type="submission" date="2019-07" db="EMBL/GenBank/DDBJ databases">
        <title>Whole genome shotgun sequence of Staphylococcus arlettae NBRC 109765.</title>
        <authorList>
            <person name="Hosoyama A."/>
            <person name="Uohara A."/>
            <person name="Ohji S."/>
            <person name="Ichikawa N."/>
        </authorList>
    </citation>
    <scope>NUCLEOTIDE SEQUENCE [LARGE SCALE GENOMIC DNA]</scope>
    <source>
        <strain evidence="2 5">NBRC 109765</strain>
    </source>
</reference>
<dbReference type="Proteomes" id="UP000254956">
    <property type="component" value="Unassembled WGS sequence"/>
</dbReference>
<dbReference type="SUPFAM" id="SSF55729">
    <property type="entry name" value="Acyl-CoA N-acyltransferases (Nat)"/>
    <property type="match status" value="1"/>
</dbReference>
<dbReference type="PROSITE" id="PS51186">
    <property type="entry name" value="GNAT"/>
    <property type="match status" value="1"/>
</dbReference>
<dbReference type="InterPro" id="IPR016181">
    <property type="entry name" value="Acyl_CoA_acyltransferase"/>
</dbReference>
<dbReference type="EMBL" id="UGZE01000001">
    <property type="protein sequence ID" value="SUJ10159.1"/>
    <property type="molecule type" value="Genomic_DNA"/>
</dbReference>
<dbReference type="PANTHER" id="PTHR43415:SF3">
    <property type="entry name" value="GNAT-FAMILY ACETYLTRANSFERASE"/>
    <property type="match status" value="1"/>
</dbReference>
<dbReference type="EC" id="2.3.1.-" evidence="3"/>
<dbReference type="GO" id="GO:0016747">
    <property type="term" value="F:acyltransferase activity, transferring groups other than amino-acyl groups"/>
    <property type="evidence" value="ECO:0007669"/>
    <property type="project" value="InterPro"/>
</dbReference>
<evidence type="ECO:0000313" key="5">
    <source>
        <dbReference type="Proteomes" id="UP000321598"/>
    </source>
</evidence>
<dbReference type="EMBL" id="BKAV01000027">
    <property type="protein sequence ID" value="GEQ01162.1"/>
    <property type="molecule type" value="Genomic_DNA"/>
</dbReference>
<name>A0A380C1N5_9STAP</name>
<dbReference type="CDD" id="cd04301">
    <property type="entry name" value="NAT_SF"/>
    <property type="match status" value="1"/>
</dbReference>
<evidence type="ECO:0000313" key="4">
    <source>
        <dbReference type="Proteomes" id="UP000254956"/>
    </source>
</evidence>
<evidence type="ECO:0000313" key="3">
    <source>
        <dbReference type="EMBL" id="SUJ10159.1"/>
    </source>
</evidence>
<dbReference type="Pfam" id="PF00583">
    <property type="entry name" value="Acetyltransf_1"/>
    <property type="match status" value="1"/>
</dbReference>
<evidence type="ECO:0000259" key="1">
    <source>
        <dbReference type="PROSITE" id="PS51186"/>
    </source>
</evidence>
<dbReference type="OrthoDB" id="948250at2"/>
<feature type="domain" description="N-acetyltransferase" evidence="1">
    <location>
        <begin position="1"/>
        <end position="161"/>
    </location>
</feature>
<organism evidence="3 4">
    <name type="scientific">Staphylococcus arlettae</name>
    <dbReference type="NCBI Taxonomy" id="29378"/>
    <lineage>
        <taxon>Bacteria</taxon>
        <taxon>Bacillati</taxon>
        <taxon>Bacillota</taxon>
        <taxon>Bacilli</taxon>
        <taxon>Bacillales</taxon>
        <taxon>Staphylococcaceae</taxon>
        <taxon>Staphylococcus</taxon>
    </lineage>
</organism>
<dbReference type="PANTHER" id="PTHR43415">
    <property type="entry name" value="SPERMIDINE N(1)-ACETYLTRANSFERASE"/>
    <property type="match status" value="1"/>
</dbReference>
<gene>
    <name evidence="3" type="primary">yycN_1</name>
    <name evidence="3" type="ORF">NCTC12413_00432</name>
    <name evidence="2" type="ORF">SAR03_21990</name>
</gene>
<dbReference type="RefSeq" id="WP_103388553.1">
    <property type="nucleotide sequence ID" value="NZ_BKAV01000027.1"/>
</dbReference>
<dbReference type="InterPro" id="IPR000182">
    <property type="entry name" value="GNAT_dom"/>
</dbReference>
<dbReference type="Proteomes" id="UP000321598">
    <property type="component" value="Unassembled WGS sequence"/>
</dbReference>
<sequence>MKIERITPDEAINLYHCMKKIDQESQYMLYLPDERTFESPNLYQDLAENYYIGVKQNDNTIVGYLSVHISEIKKIKHIGYIHTGLMEDFHQQGFATKMFNESIQWAMSRGLRRLELTVITYNSPAINFYEKIGFKIEGIKRESVYMDGLYHDELYMAKLLEGQMSEVIESI</sequence>
<evidence type="ECO:0000313" key="2">
    <source>
        <dbReference type="EMBL" id="GEQ01162.1"/>
    </source>
</evidence>
<keyword evidence="3" id="KW-0012">Acyltransferase</keyword>
<accession>A0A380C1N5</accession>
<dbReference type="STRING" id="1212545.SARL_04126"/>
<reference evidence="3 4" key="1">
    <citation type="submission" date="2018-06" db="EMBL/GenBank/DDBJ databases">
        <authorList>
            <consortium name="Pathogen Informatics"/>
            <person name="Doyle S."/>
        </authorList>
    </citation>
    <scope>NUCLEOTIDE SEQUENCE [LARGE SCALE GENOMIC DNA]</scope>
    <source>
        <strain evidence="3 4">NCTC12413</strain>
    </source>
</reference>
<keyword evidence="5" id="KW-1185">Reference proteome</keyword>
<dbReference type="AlphaFoldDB" id="A0A380C1N5"/>
<dbReference type="Gene3D" id="3.40.630.30">
    <property type="match status" value="1"/>
</dbReference>
<proteinExistence type="predicted"/>
<protein>
    <submittedName>
        <fullName evidence="3">Acetyltransferase</fullName>
        <ecNumber evidence="3">2.3.1.-</ecNumber>
    </submittedName>
</protein>